<evidence type="ECO:0000313" key="1">
    <source>
        <dbReference type="EMBL" id="ANS78818.1"/>
    </source>
</evidence>
<reference evidence="1 2" key="1">
    <citation type="submission" date="2016-03" db="EMBL/GenBank/DDBJ databases">
        <title>Shallow-sea hydrothermal system.</title>
        <authorList>
            <person name="Tang K."/>
        </authorList>
    </citation>
    <scope>NUCLEOTIDE SEQUENCE [LARGE SCALE GENOMIC DNA]</scope>
    <source>
        <strain evidence="1 2">JLT9</strain>
    </source>
</reference>
<dbReference type="EMBL" id="CP014989">
    <property type="protein sequence ID" value="ANS78818.1"/>
    <property type="molecule type" value="Genomic_DNA"/>
</dbReference>
<dbReference type="GO" id="GO:0016791">
    <property type="term" value="F:phosphatase activity"/>
    <property type="evidence" value="ECO:0007669"/>
    <property type="project" value="TreeGrafter"/>
</dbReference>
<dbReference type="InterPro" id="IPR050275">
    <property type="entry name" value="PGM_Phosphatase"/>
</dbReference>
<dbReference type="Gene3D" id="3.40.50.1240">
    <property type="entry name" value="Phosphoglycerate mutase-like"/>
    <property type="match status" value="1"/>
</dbReference>
<dbReference type="InterPro" id="IPR029033">
    <property type="entry name" value="His_PPase_superfam"/>
</dbReference>
<dbReference type="Pfam" id="PF00300">
    <property type="entry name" value="His_Phos_1"/>
    <property type="match status" value="1"/>
</dbReference>
<gene>
    <name evidence="1" type="ORF">SGUI_1422</name>
</gene>
<dbReference type="RefSeq" id="WP_083190554.1">
    <property type="nucleotide sequence ID" value="NZ_CP014989.1"/>
</dbReference>
<protein>
    <submittedName>
        <fullName evidence="1">Broad specificity phosphatase-like protein</fullName>
    </submittedName>
</protein>
<dbReference type="KEGG" id="serj:SGUI_1422"/>
<dbReference type="PANTHER" id="PTHR48100">
    <property type="entry name" value="BROAD-SPECIFICITY PHOSPHATASE YOR283W-RELATED"/>
    <property type="match status" value="1"/>
</dbReference>
<proteinExistence type="predicted"/>
<dbReference type="InterPro" id="IPR013078">
    <property type="entry name" value="His_Pase_superF_clade-1"/>
</dbReference>
<sequence length="236" mass="26065">MPGADGLPPEEGAPRALYDGTPVTLVHVVRHGEVHNPERVLYGRLPGYHLSELGQEMARATAEHLSGRPITHVVSSPLERARETAAPIAAAHDLEVATDPLLTESGNVFQGETLNRRMLADPRHWAAFVNPLRPSWGEPYSEIADRMRRALDEARGRAEGREAVMVSHQLPIWTLRRAVEGRRLWHHPRRRQCSLASVTTVLFHGQLPVRVMYAEPAGHLLAEAVDVTGEASEVAP</sequence>
<dbReference type="OrthoDB" id="3215466at2"/>
<dbReference type="STRING" id="1758689.SGUI_1422"/>
<evidence type="ECO:0000313" key="2">
    <source>
        <dbReference type="Proteomes" id="UP000092482"/>
    </source>
</evidence>
<dbReference type="AlphaFoldDB" id="A0A1B1NBK0"/>
<keyword evidence="2" id="KW-1185">Reference proteome</keyword>
<dbReference type="GO" id="GO:0005737">
    <property type="term" value="C:cytoplasm"/>
    <property type="evidence" value="ECO:0007669"/>
    <property type="project" value="TreeGrafter"/>
</dbReference>
<dbReference type="PANTHER" id="PTHR48100:SF51">
    <property type="entry name" value="PHOSPHOGLYCERATE MUTASE"/>
    <property type="match status" value="1"/>
</dbReference>
<dbReference type="SMART" id="SM00855">
    <property type="entry name" value="PGAM"/>
    <property type="match status" value="1"/>
</dbReference>
<accession>A0A1B1NBK0</accession>
<organism evidence="1 2">
    <name type="scientific">Serinicoccus hydrothermalis</name>
    <dbReference type="NCBI Taxonomy" id="1758689"/>
    <lineage>
        <taxon>Bacteria</taxon>
        <taxon>Bacillati</taxon>
        <taxon>Actinomycetota</taxon>
        <taxon>Actinomycetes</taxon>
        <taxon>Micrococcales</taxon>
        <taxon>Ornithinimicrobiaceae</taxon>
        <taxon>Serinicoccus</taxon>
    </lineage>
</organism>
<dbReference type="Proteomes" id="UP000092482">
    <property type="component" value="Chromosome"/>
</dbReference>
<dbReference type="CDD" id="cd07067">
    <property type="entry name" value="HP_PGM_like"/>
    <property type="match status" value="1"/>
</dbReference>
<name>A0A1B1NBK0_9MICO</name>
<dbReference type="SUPFAM" id="SSF53254">
    <property type="entry name" value="Phosphoglycerate mutase-like"/>
    <property type="match status" value="1"/>
</dbReference>
<dbReference type="PATRIC" id="fig|1758689.4.peg.1464"/>